<dbReference type="Pfam" id="PF13912">
    <property type="entry name" value="zf-C2H2_6"/>
    <property type="match status" value="3"/>
</dbReference>
<evidence type="ECO:0000256" key="2">
    <source>
        <dbReference type="ARBA" id="ARBA00004496"/>
    </source>
</evidence>
<dbReference type="InterPro" id="IPR011017">
    <property type="entry name" value="TRASH_dom"/>
</dbReference>
<evidence type="ECO:0000256" key="17">
    <source>
        <dbReference type="ARBA" id="ARBA00040612"/>
    </source>
</evidence>
<reference evidence="25" key="2">
    <citation type="journal article" date="2013" name="Nat. Commun.">
        <title>Genome of the Chinese tree shrew.</title>
        <authorList>
            <person name="Fan Y."/>
            <person name="Huang Z.Y."/>
            <person name="Cao C.C."/>
            <person name="Chen C.S."/>
            <person name="Chen Y.X."/>
            <person name="Fan D.D."/>
            <person name="He J."/>
            <person name="Hou H.L."/>
            <person name="Hu L."/>
            <person name="Hu X.T."/>
            <person name="Jiang X.T."/>
            <person name="Lai R."/>
            <person name="Lang Y.S."/>
            <person name="Liang B."/>
            <person name="Liao S.G."/>
            <person name="Mu D."/>
            <person name="Ma Y.Y."/>
            <person name="Niu Y.Y."/>
            <person name="Sun X.Q."/>
            <person name="Xia J.Q."/>
            <person name="Xiao J."/>
            <person name="Xiong Z.Q."/>
            <person name="Xu L."/>
            <person name="Yang L."/>
            <person name="Zhang Y."/>
            <person name="Zhao W."/>
            <person name="Zhao X.D."/>
            <person name="Zheng Y.T."/>
            <person name="Zhou J.M."/>
            <person name="Zhu Y.B."/>
            <person name="Zhang G.J."/>
            <person name="Wang J."/>
            <person name="Yao Y.G."/>
        </authorList>
    </citation>
    <scope>NUCLEOTIDE SEQUENCE [LARGE SCALE GENOMIC DNA]</scope>
</reference>
<keyword evidence="8" id="KW-0677">Repeat</keyword>
<evidence type="ECO:0000256" key="19">
    <source>
        <dbReference type="ARBA" id="ARBA00070996"/>
    </source>
</evidence>
<dbReference type="Pfam" id="PF00096">
    <property type="entry name" value="zf-C2H2"/>
    <property type="match status" value="6"/>
</dbReference>
<keyword evidence="14" id="KW-0804">Transcription</keyword>
<dbReference type="AlphaFoldDB" id="L9L5K8"/>
<dbReference type="PROSITE" id="PS50157">
    <property type="entry name" value="ZINC_FINGER_C2H2_2"/>
    <property type="match status" value="12"/>
</dbReference>
<dbReference type="Pfam" id="PF01246">
    <property type="entry name" value="Ribosomal_L24e"/>
    <property type="match status" value="1"/>
</dbReference>
<evidence type="ECO:0000256" key="9">
    <source>
        <dbReference type="ARBA" id="ARBA00022771"/>
    </source>
</evidence>
<dbReference type="GO" id="GO:1990904">
    <property type="term" value="C:ribonucleoprotein complex"/>
    <property type="evidence" value="ECO:0007669"/>
    <property type="project" value="UniProtKB-KW"/>
</dbReference>
<dbReference type="FunFam" id="3.30.160.60:FF:000633">
    <property type="entry name" value="Zinc finger and BTB domain containing 11"/>
    <property type="match status" value="1"/>
</dbReference>
<keyword evidence="16" id="KW-0687">Ribonucleoprotein</keyword>
<dbReference type="FunFam" id="3.30.160.60:FF:001086">
    <property type="entry name" value="zinc finger and BTB domain-containing protein 11"/>
    <property type="match status" value="1"/>
</dbReference>
<gene>
    <name evidence="24" type="ORF">TREES_T100020313</name>
</gene>
<dbReference type="FunCoup" id="L9L5K8">
    <property type="interactions" value="2206"/>
</dbReference>
<dbReference type="GO" id="GO:0005730">
    <property type="term" value="C:nucleolus"/>
    <property type="evidence" value="ECO:0007669"/>
    <property type="project" value="UniProtKB-SubCell"/>
</dbReference>
<evidence type="ECO:0000256" key="16">
    <source>
        <dbReference type="ARBA" id="ARBA00023274"/>
    </source>
</evidence>
<dbReference type="CDD" id="cd18202">
    <property type="entry name" value="BTB_POZ_ZBTB11"/>
    <property type="match status" value="1"/>
</dbReference>
<evidence type="ECO:0000256" key="13">
    <source>
        <dbReference type="ARBA" id="ARBA00023125"/>
    </source>
</evidence>
<feature type="domain" description="C2H2-type" evidence="23">
    <location>
        <begin position="948"/>
        <end position="975"/>
    </location>
</feature>
<reference evidence="25" key="1">
    <citation type="submission" date="2012-07" db="EMBL/GenBank/DDBJ databases">
        <title>Genome of the Chinese tree shrew, a rising model animal genetically related to primates.</title>
        <authorList>
            <person name="Zhang G."/>
            <person name="Fan Y."/>
            <person name="Yao Y."/>
            <person name="Huang Z."/>
        </authorList>
    </citation>
    <scope>NUCLEOTIDE SEQUENCE [LARGE SCALE GENOMIC DNA]</scope>
</reference>
<dbReference type="InterPro" id="IPR023442">
    <property type="entry name" value="Ribosomal_eL24_CS"/>
</dbReference>
<dbReference type="Gene3D" id="1.10.340.70">
    <property type="match status" value="1"/>
</dbReference>
<dbReference type="FunFam" id="3.30.160.60:FF:000971">
    <property type="entry name" value="Zinc finger and BTB domain-containing protein 11"/>
    <property type="match status" value="1"/>
</dbReference>
<feature type="region of interest" description="Disordered" evidence="21">
    <location>
        <begin position="354"/>
        <end position="385"/>
    </location>
</feature>
<evidence type="ECO:0000256" key="10">
    <source>
        <dbReference type="ARBA" id="ARBA00022833"/>
    </source>
</evidence>
<dbReference type="GO" id="GO:0003735">
    <property type="term" value="F:structural constituent of ribosome"/>
    <property type="evidence" value="ECO:0007669"/>
    <property type="project" value="UniProtKB-ARBA"/>
</dbReference>
<dbReference type="SUPFAM" id="SSF54695">
    <property type="entry name" value="POZ domain"/>
    <property type="match status" value="1"/>
</dbReference>
<evidence type="ECO:0000256" key="11">
    <source>
        <dbReference type="ARBA" id="ARBA00022980"/>
    </source>
</evidence>
<evidence type="ECO:0000256" key="21">
    <source>
        <dbReference type="SAM" id="MobiDB-lite"/>
    </source>
</evidence>
<dbReference type="Gene3D" id="2.30.170.20">
    <property type="entry name" value="Ribosomal protein L24e"/>
    <property type="match status" value="1"/>
</dbReference>
<dbReference type="GO" id="GO:0003677">
    <property type="term" value="F:DNA binding"/>
    <property type="evidence" value="ECO:0007669"/>
    <property type="project" value="UniProtKB-KW"/>
</dbReference>
<dbReference type="InterPro" id="IPR011333">
    <property type="entry name" value="SKP1/BTB/POZ_sf"/>
</dbReference>
<feature type="domain" description="C2H2-type" evidence="23">
    <location>
        <begin position="1007"/>
        <end position="1034"/>
    </location>
</feature>
<feature type="compositionally biased region" description="Polar residues" evidence="21">
    <location>
        <begin position="541"/>
        <end position="551"/>
    </location>
</feature>
<dbReference type="PROSITE" id="PS00028">
    <property type="entry name" value="ZINC_FINGER_C2H2_1"/>
    <property type="match status" value="12"/>
</dbReference>
<dbReference type="Gene3D" id="6.10.250.1270">
    <property type="match status" value="1"/>
</dbReference>
<feature type="domain" description="C2H2-type" evidence="23">
    <location>
        <begin position="1035"/>
        <end position="1064"/>
    </location>
</feature>
<feature type="compositionally biased region" description="Basic and acidic residues" evidence="21">
    <location>
        <begin position="682"/>
        <end position="697"/>
    </location>
</feature>
<dbReference type="SMART" id="SM00746">
    <property type="entry name" value="TRASH"/>
    <property type="match status" value="2"/>
</dbReference>
<evidence type="ECO:0000256" key="4">
    <source>
        <dbReference type="ARBA" id="ARBA00005647"/>
    </source>
</evidence>
<evidence type="ECO:0000256" key="1">
    <source>
        <dbReference type="ARBA" id="ARBA00003767"/>
    </source>
</evidence>
<evidence type="ECO:0000256" key="6">
    <source>
        <dbReference type="ARBA" id="ARBA00022490"/>
    </source>
</evidence>
<keyword evidence="12" id="KW-0805">Transcription regulation</keyword>
<dbReference type="FunFam" id="3.30.710.10:FF:000070">
    <property type="entry name" value="zinc finger and BTB domain-containing protein 11"/>
    <property type="match status" value="1"/>
</dbReference>
<feature type="compositionally biased region" description="Low complexity" evidence="21">
    <location>
        <begin position="369"/>
        <end position="380"/>
    </location>
</feature>
<dbReference type="GO" id="GO:0005737">
    <property type="term" value="C:cytoplasm"/>
    <property type="evidence" value="ECO:0007669"/>
    <property type="project" value="UniProtKB-SubCell"/>
</dbReference>
<evidence type="ECO:0000313" key="25">
    <source>
        <dbReference type="Proteomes" id="UP000011518"/>
    </source>
</evidence>
<evidence type="ECO:0000256" key="3">
    <source>
        <dbReference type="ARBA" id="ARBA00004604"/>
    </source>
</evidence>
<feature type="domain" description="C2H2-type" evidence="23">
    <location>
        <begin position="782"/>
        <end position="809"/>
    </location>
</feature>
<dbReference type="FunFam" id="3.30.160.60:FF:001553">
    <property type="entry name" value="Zinc finger and BTB domain containing 11"/>
    <property type="match status" value="1"/>
</dbReference>
<keyword evidence="7" id="KW-0479">Metal-binding</keyword>
<feature type="region of interest" description="Disordered" evidence="21">
    <location>
        <begin position="588"/>
        <end position="723"/>
    </location>
</feature>
<dbReference type="GO" id="GO:0008270">
    <property type="term" value="F:zinc ion binding"/>
    <property type="evidence" value="ECO:0007669"/>
    <property type="project" value="UniProtKB-KW"/>
</dbReference>
<dbReference type="FunFam" id="3.30.160.60:FF:001072">
    <property type="entry name" value="zinc finger and BTB domain-containing protein 11"/>
    <property type="match status" value="1"/>
</dbReference>
<dbReference type="InterPro" id="IPR041588">
    <property type="entry name" value="Integrase_H2C2"/>
</dbReference>
<name>L9L5K8_TUPCH</name>
<keyword evidence="6" id="KW-0963">Cytoplasm</keyword>
<evidence type="ECO:0000259" key="23">
    <source>
        <dbReference type="PROSITE" id="PS50157"/>
    </source>
</evidence>
<dbReference type="CDD" id="cd00472">
    <property type="entry name" value="Ribosomal_L24e_L24"/>
    <property type="match status" value="1"/>
</dbReference>
<dbReference type="FunFam" id="3.30.160.60:FF:000997">
    <property type="entry name" value="Zinc finger and BTB domain-containing protein 11"/>
    <property type="match status" value="1"/>
</dbReference>
<dbReference type="InterPro" id="IPR000988">
    <property type="entry name" value="Ribosomal_eL24-rel_N"/>
</dbReference>
<dbReference type="PANTHER" id="PTHR24394:SF41">
    <property type="entry name" value="ZINC FINGER AND BTB DOMAIN CONTAINING 11"/>
    <property type="match status" value="1"/>
</dbReference>
<dbReference type="InterPro" id="IPR038630">
    <property type="entry name" value="L24e/L24_sf"/>
</dbReference>
<dbReference type="PROSITE" id="PS50097">
    <property type="entry name" value="BTB"/>
    <property type="match status" value="1"/>
</dbReference>
<feature type="region of interest" description="Disordered" evidence="21">
    <location>
        <begin position="541"/>
        <end position="561"/>
    </location>
</feature>
<feature type="domain" description="C2H2-type" evidence="23">
    <location>
        <begin position="1099"/>
        <end position="1126"/>
    </location>
</feature>
<dbReference type="EMBL" id="KB320511">
    <property type="protein sequence ID" value="ELW69984.1"/>
    <property type="molecule type" value="Genomic_DNA"/>
</dbReference>
<dbReference type="FunFam" id="2.30.170.20:FF:000004">
    <property type="entry name" value="60S ribosomal protein l24"/>
    <property type="match status" value="1"/>
</dbReference>
<dbReference type="STRING" id="246437.L9L5K8"/>
<proteinExistence type="inferred from homology"/>
<evidence type="ECO:0000256" key="18">
    <source>
        <dbReference type="ARBA" id="ARBA00041213"/>
    </source>
</evidence>
<dbReference type="GO" id="GO:0000981">
    <property type="term" value="F:DNA-binding transcription factor activity, RNA polymerase II-specific"/>
    <property type="evidence" value="ECO:0007669"/>
    <property type="project" value="TreeGrafter"/>
</dbReference>
<dbReference type="PROSITE" id="PS01073">
    <property type="entry name" value="RIBOSOMAL_L24E"/>
    <property type="match status" value="1"/>
</dbReference>
<feature type="domain" description="C2H2-type" evidence="23">
    <location>
        <begin position="1127"/>
        <end position="1155"/>
    </location>
</feature>
<comment type="similarity">
    <text evidence="4">Belongs to the eukaryotic ribosomal protein eL24 family.</text>
</comment>
<feature type="compositionally biased region" description="Low complexity" evidence="21">
    <location>
        <begin position="839"/>
        <end position="855"/>
    </location>
</feature>
<keyword evidence="9 20" id="KW-0863">Zinc-finger</keyword>
<dbReference type="SUPFAM" id="SSF57667">
    <property type="entry name" value="beta-beta-alpha zinc fingers"/>
    <property type="match status" value="7"/>
</dbReference>
<dbReference type="GO" id="GO:0005840">
    <property type="term" value="C:ribosome"/>
    <property type="evidence" value="ECO:0007669"/>
    <property type="project" value="UniProtKB-KW"/>
</dbReference>
<comment type="subunit">
    <text evidence="5">Component of the large ribosomal subunit.</text>
</comment>
<feature type="compositionally biased region" description="Basic and acidic residues" evidence="21">
    <location>
        <begin position="769"/>
        <end position="779"/>
    </location>
</feature>
<dbReference type="SMART" id="SM00225">
    <property type="entry name" value="BTB"/>
    <property type="match status" value="1"/>
</dbReference>
<dbReference type="Proteomes" id="UP000011518">
    <property type="component" value="Unassembled WGS sequence"/>
</dbReference>
<keyword evidence="13" id="KW-0238">DNA-binding</keyword>
<evidence type="ECO:0000259" key="22">
    <source>
        <dbReference type="PROSITE" id="PS50097"/>
    </source>
</evidence>
<feature type="domain" description="BTB" evidence="22">
    <location>
        <begin position="426"/>
        <end position="494"/>
    </location>
</feature>
<dbReference type="Pfam" id="PF17921">
    <property type="entry name" value="Integrase_H2C2"/>
    <property type="match status" value="1"/>
</dbReference>
<dbReference type="Gene3D" id="3.30.710.10">
    <property type="entry name" value="Potassium Channel Kv1.1, Chain A"/>
    <property type="match status" value="1"/>
</dbReference>
<dbReference type="SMART" id="SM00355">
    <property type="entry name" value="ZnF_C2H2"/>
    <property type="match status" value="12"/>
</dbReference>
<dbReference type="PANTHER" id="PTHR24394">
    <property type="entry name" value="ZINC FINGER PROTEIN"/>
    <property type="match status" value="1"/>
</dbReference>
<sequence length="1266" mass="142886">MKVELCSFSGYKIYPGHGRRYARTDGKVFQFLNAKCESAFLSKRNPRQINWTVLYRRKHKKGQSEEIQKKRTRRAVKFQRAITGASLADIMAKRNQKPEVRKAQREQAISIKPEIEYAPIRAQSPPSGCVTSGGAAAILSVASGSRALEKCSSPWLPIRPFSFALRAPSKSAHQRHSYSFVQFHGCYCICPELVCCLPLLRLTGALREPPFAMSSEESYRAILRYLTNEREPYAPGTEGNVKRKIRKAAACYVVRGGTLYYQRRQRHRKTFAELEVVLQPERRQGLIEAAHLGPGGTHHTRHQTWHDLSKTYWWRGILKQVKDYIKQCSKCQEKLDRSRPISDASEMLEELGLDLESGEESNESEDDLSNFTSPPTTASKPAKKKPVSKHELVFVDTKGVVKRSSPKHCQAVLKQLNEQRLSNQFCDVTLLIEGEEYKAHKSVLSANSEYFRDLFIEKGAVSSHEAVVDLSGFCKASFLPLLEFAYTSVLSFDFCSMADVAILARHLFMSEVLEICESVHKLMEEKQLTVYKKGEVQTVASTQEVPEQNGGTAPPVASSEGTTTALSTELGNCEIVLLVNGELPAAEQNGEVGQQPEPQVSSEAKASLPAVGCTTDSHPSMESAKLVTKDNKEEVETSNSGEGTCTVSNIHPKPSIENVISNSPENSEMRNDTPAKALCAEDFPKHDQDPSQALKDEECPDAPTAKTDLNPDDDTYKSRLRQRSVNEGGYIRLHKGIEKKLQKRKAIPKSAVQQVAQKLVQRGKKMKQPKRDAKENTEEASHKCGECGMVFQRRYALIMHTLKHERARDYKCPLCKKQFQYSASLRAHLIRHARKDAPTSSSSNSTSNEASGTSSEKGRTKREFICSICGRTLPKLYSLRIHMLKHTGVKPHACQVCGKTFIYKHGLKLHQSLHQSQKQFQCELCVKSFVTKRSLQEHMSIHTGESKYHCSVCGKSFHRGSGLSKHLKKHQPKPEVRGYHCTQCEKSFFEARDLRQHMNKHLGVKPFQCQFCDKCYSWKKDWYSHVKSHSVTEPYRCNICGKEFYEKALFRRHVKKATHGKKGRAKQNLERVCEQCGRKFTQLREYRRHMNNHDGVKPFECLTCGVAWADARSLKRHVRTHTGERPYVCPVCSEAYIDARTLRKHMTKFHRDYVPCKIMLEKDTLQFHNQGTQVEHAVSILTADMQEQESSGPQELETVVVTGETMEALEAVAATEECPSVSTLSDQSIMQVVNYVLAQQQGQKLSEVAEAIQTVEVEVAHISEAE</sequence>
<organism evidence="24 25">
    <name type="scientific">Tupaia chinensis</name>
    <name type="common">Chinese tree shrew</name>
    <name type="synonym">Tupaia belangeri chinensis</name>
    <dbReference type="NCBI Taxonomy" id="246437"/>
    <lineage>
        <taxon>Eukaryota</taxon>
        <taxon>Metazoa</taxon>
        <taxon>Chordata</taxon>
        <taxon>Craniata</taxon>
        <taxon>Vertebrata</taxon>
        <taxon>Euteleostomi</taxon>
        <taxon>Mammalia</taxon>
        <taxon>Eutheria</taxon>
        <taxon>Euarchontoglires</taxon>
        <taxon>Scandentia</taxon>
        <taxon>Tupaiidae</taxon>
        <taxon>Tupaia</taxon>
    </lineage>
</organism>
<evidence type="ECO:0000256" key="20">
    <source>
        <dbReference type="PROSITE-ProRule" id="PRU00042"/>
    </source>
</evidence>
<feature type="domain" description="C2H2-type" evidence="23">
    <location>
        <begin position="1071"/>
        <end position="1098"/>
    </location>
</feature>
<keyword evidence="25" id="KW-1185">Reference proteome</keyword>
<dbReference type="InterPro" id="IPR000210">
    <property type="entry name" value="BTB/POZ_dom"/>
</dbReference>
<feature type="domain" description="C2H2-type" evidence="23">
    <location>
        <begin position="892"/>
        <end position="919"/>
    </location>
</feature>
<evidence type="ECO:0000256" key="7">
    <source>
        <dbReference type="ARBA" id="ARBA00022723"/>
    </source>
</evidence>
<feature type="compositionally biased region" description="Acidic residues" evidence="21">
    <location>
        <begin position="354"/>
        <end position="368"/>
    </location>
</feature>
<evidence type="ECO:0000256" key="5">
    <source>
        <dbReference type="ARBA" id="ARBA00011133"/>
    </source>
</evidence>
<feature type="compositionally biased region" description="Polar residues" evidence="21">
    <location>
        <begin position="637"/>
        <end position="649"/>
    </location>
</feature>
<evidence type="ECO:0000256" key="14">
    <source>
        <dbReference type="ARBA" id="ARBA00023163"/>
    </source>
</evidence>
<dbReference type="InterPro" id="IPR036236">
    <property type="entry name" value="Znf_C2H2_sf"/>
</dbReference>
<dbReference type="FunFam" id="1.10.340.70:FF:000002">
    <property type="entry name" value="Zinc finger and BTB domain-containing protein 11"/>
    <property type="match status" value="1"/>
</dbReference>
<dbReference type="eggNOG" id="KOG1721">
    <property type="taxonomic scope" value="Eukaryota"/>
</dbReference>
<keyword evidence="15" id="KW-0539">Nucleus</keyword>
<feature type="domain" description="C2H2-type" evidence="23">
    <location>
        <begin position="920"/>
        <end position="947"/>
    </location>
</feature>
<dbReference type="Gene3D" id="3.30.160.60">
    <property type="entry name" value="Classic Zinc Finger"/>
    <property type="match status" value="10"/>
</dbReference>
<evidence type="ECO:0000256" key="8">
    <source>
        <dbReference type="ARBA" id="ARBA00022737"/>
    </source>
</evidence>
<dbReference type="Pfam" id="PF00651">
    <property type="entry name" value="BTB"/>
    <property type="match status" value="1"/>
</dbReference>
<evidence type="ECO:0000313" key="24">
    <source>
        <dbReference type="EMBL" id="ELW69984.1"/>
    </source>
</evidence>
<dbReference type="InParanoid" id="L9L5K8"/>
<accession>L9L5K8</accession>
<feature type="domain" description="C2H2-type" evidence="23">
    <location>
        <begin position="864"/>
        <end position="891"/>
    </location>
</feature>
<dbReference type="SUPFAM" id="SSF57716">
    <property type="entry name" value="Glucocorticoid receptor-like (DNA-binding domain)"/>
    <property type="match status" value="1"/>
</dbReference>
<feature type="region of interest" description="Disordered" evidence="21">
    <location>
        <begin position="833"/>
        <end position="856"/>
    </location>
</feature>
<evidence type="ECO:0000256" key="15">
    <source>
        <dbReference type="ARBA" id="ARBA00023242"/>
    </source>
</evidence>
<keyword evidence="11" id="KW-0689">Ribosomal protein</keyword>
<protein>
    <recommendedName>
        <fullName evidence="17">Large ribosomal subunit protein eL24</fullName>
    </recommendedName>
    <alternativeName>
        <fullName evidence="18">60S ribosomal protein L24</fullName>
    </alternativeName>
    <alternativeName>
        <fullName evidence="19">Zinc finger and BTB domain-containing protein 11</fullName>
    </alternativeName>
</protein>
<feature type="domain" description="C2H2-type" evidence="23">
    <location>
        <begin position="979"/>
        <end position="1006"/>
    </location>
</feature>
<feature type="region of interest" description="Disordered" evidence="21">
    <location>
        <begin position="759"/>
        <end position="779"/>
    </location>
</feature>
<keyword evidence="10" id="KW-0862">Zinc</keyword>
<dbReference type="InterPro" id="IPR048060">
    <property type="entry name" value="ZBTB11_BTB_POZ"/>
</dbReference>
<dbReference type="InterPro" id="IPR013087">
    <property type="entry name" value="Znf_C2H2_type"/>
</dbReference>
<comment type="function">
    <text evidence="1">May be involved in transcriptional regulation.</text>
</comment>
<feature type="domain" description="C2H2-type" evidence="23">
    <location>
        <begin position="810"/>
        <end position="837"/>
    </location>
</feature>
<evidence type="ECO:0000256" key="12">
    <source>
        <dbReference type="ARBA" id="ARBA00023015"/>
    </source>
</evidence>
<comment type="subcellular location">
    <subcellularLocation>
        <location evidence="2">Cytoplasm</location>
    </subcellularLocation>
    <subcellularLocation>
        <location evidence="3">Nucleus</location>
        <location evidence="3">Nucleolus</location>
    </subcellularLocation>
</comment>